<evidence type="ECO:0008006" key="3">
    <source>
        <dbReference type="Google" id="ProtNLM"/>
    </source>
</evidence>
<dbReference type="InterPro" id="IPR036850">
    <property type="entry name" value="NDK-like_dom_sf"/>
</dbReference>
<reference evidence="1" key="1">
    <citation type="submission" date="2021-11" db="EMBL/GenBank/DDBJ databases">
        <authorList>
            <consortium name="Genoscope - CEA"/>
            <person name="William W."/>
        </authorList>
    </citation>
    <scope>NUCLEOTIDE SEQUENCE</scope>
</reference>
<dbReference type="AlphaFoldDB" id="A0A8J2X1K0"/>
<dbReference type="OrthoDB" id="2162449at2759"/>
<dbReference type="Proteomes" id="UP000789595">
    <property type="component" value="Unassembled WGS sequence"/>
</dbReference>
<evidence type="ECO:0000313" key="2">
    <source>
        <dbReference type="Proteomes" id="UP000789595"/>
    </source>
</evidence>
<gene>
    <name evidence="1" type="ORF">PECAL_5P18100</name>
</gene>
<sequence length="289" mass="31431">MSKFEAPTNRAFLFIKPNAATPAMEKLVETTLAARGIKILKKGVIDGPTIDAKRLIDQHYYAIASKATLLKPSELPVPEDKFEAFFGIKFKDAIAQGTAVNALDACKKLDCTPDELRAEWRAVCKTGDMIKFGGGFYCGKIRGLQIFNPFFMAMRAVYTSATAKLIYFDVEFDSNQLSWAAFRGEVLGPTDPVKAPSGSLRRLALERWEDLGLPFAPDTTENAVHASASPFEGLAERMNWLEAEPKSDAFGAALIEAGVPLSTIRSWANDPRVALGGGAEGSRVDAFGE</sequence>
<keyword evidence="2" id="KW-1185">Reference proteome</keyword>
<accession>A0A8J2X1K0</accession>
<protein>
    <recommendedName>
        <fullName evidence="3">Nucleoside-diphosphate kinase</fullName>
    </recommendedName>
</protein>
<organism evidence="1 2">
    <name type="scientific">Pelagomonas calceolata</name>
    <dbReference type="NCBI Taxonomy" id="35677"/>
    <lineage>
        <taxon>Eukaryota</taxon>
        <taxon>Sar</taxon>
        <taxon>Stramenopiles</taxon>
        <taxon>Ochrophyta</taxon>
        <taxon>Pelagophyceae</taxon>
        <taxon>Pelagomonadales</taxon>
        <taxon>Pelagomonadaceae</taxon>
        <taxon>Pelagomonas</taxon>
    </lineage>
</organism>
<dbReference type="EMBL" id="CAKKNE010000005">
    <property type="protein sequence ID" value="CAH0377242.1"/>
    <property type="molecule type" value="Genomic_DNA"/>
</dbReference>
<dbReference type="Gene3D" id="3.30.70.141">
    <property type="entry name" value="Nucleoside diphosphate kinase-like domain"/>
    <property type="match status" value="1"/>
</dbReference>
<evidence type="ECO:0000313" key="1">
    <source>
        <dbReference type="EMBL" id="CAH0377242.1"/>
    </source>
</evidence>
<proteinExistence type="predicted"/>
<dbReference type="SUPFAM" id="SSF54919">
    <property type="entry name" value="Nucleoside diphosphate kinase, NDK"/>
    <property type="match status" value="1"/>
</dbReference>
<name>A0A8J2X1K0_9STRA</name>
<comment type="caution">
    <text evidence="1">The sequence shown here is derived from an EMBL/GenBank/DDBJ whole genome shotgun (WGS) entry which is preliminary data.</text>
</comment>